<accession>A0AAD7WTI2</accession>
<name>A0AAD7WTI2_9TELE</name>
<organism evidence="2 3">
    <name type="scientific">Aldrovandia affinis</name>
    <dbReference type="NCBI Taxonomy" id="143900"/>
    <lineage>
        <taxon>Eukaryota</taxon>
        <taxon>Metazoa</taxon>
        <taxon>Chordata</taxon>
        <taxon>Craniata</taxon>
        <taxon>Vertebrata</taxon>
        <taxon>Euteleostomi</taxon>
        <taxon>Actinopterygii</taxon>
        <taxon>Neopterygii</taxon>
        <taxon>Teleostei</taxon>
        <taxon>Notacanthiformes</taxon>
        <taxon>Halosauridae</taxon>
        <taxon>Aldrovandia</taxon>
    </lineage>
</organism>
<proteinExistence type="predicted"/>
<sequence length="99" mass="11058">MHGRSARAVHRSPLPVSSSSMRSELPPLRRSALRRSHWLAQPSIAPLWRKLTPSRRQGADAEPFGAKKALDASKQSIAVAELFCPTERRDCSSCHRDGW</sequence>
<evidence type="ECO:0000313" key="2">
    <source>
        <dbReference type="EMBL" id="KAJ8408450.1"/>
    </source>
</evidence>
<comment type="caution">
    <text evidence="2">The sequence shown here is derived from an EMBL/GenBank/DDBJ whole genome shotgun (WGS) entry which is preliminary data.</text>
</comment>
<keyword evidence="3" id="KW-1185">Reference proteome</keyword>
<feature type="compositionally biased region" description="Low complexity" evidence="1">
    <location>
        <begin position="11"/>
        <end position="28"/>
    </location>
</feature>
<dbReference type="EMBL" id="JAINUG010000035">
    <property type="protein sequence ID" value="KAJ8408450.1"/>
    <property type="molecule type" value="Genomic_DNA"/>
</dbReference>
<dbReference type="Proteomes" id="UP001221898">
    <property type="component" value="Unassembled WGS sequence"/>
</dbReference>
<protein>
    <submittedName>
        <fullName evidence="2">Uncharacterized protein</fullName>
    </submittedName>
</protein>
<evidence type="ECO:0000256" key="1">
    <source>
        <dbReference type="SAM" id="MobiDB-lite"/>
    </source>
</evidence>
<gene>
    <name evidence="2" type="ORF">AAFF_G00258640</name>
</gene>
<reference evidence="2" key="1">
    <citation type="journal article" date="2023" name="Science">
        <title>Genome structures resolve the early diversification of teleost fishes.</title>
        <authorList>
            <person name="Parey E."/>
            <person name="Louis A."/>
            <person name="Montfort J."/>
            <person name="Bouchez O."/>
            <person name="Roques C."/>
            <person name="Iampietro C."/>
            <person name="Lluch J."/>
            <person name="Castinel A."/>
            <person name="Donnadieu C."/>
            <person name="Desvignes T."/>
            <person name="Floi Bucao C."/>
            <person name="Jouanno E."/>
            <person name="Wen M."/>
            <person name="Mejri S."/>
            <person name="Dirks R."/>
            <person name="Jansen H."/>
            <person name="Henkel C."/>
            <person name="Chen W.J."/>
            <person name="Zahm M."/>
            <person name="Cabau C."/>
            <person name="Klopp C."/>
            <person name="Thompson A.W."/>
            <person name="Robinson-Rechavi M."/>
            <person name="Braasch I."/>
            <person name="Lecointre G."/>
            <person name="Bobe J."/>
            <person name="Postlethwait J.H."/>
            <person name="Berthelot C."/>
            <person name="Roest Crollius H."/>
            <person name="Guiguen Y."/>
        </authorList>
    </citation>
    <scope>NUCLEOTIDE SEQUENCE</scope>
    <source>
        <strain evidence="2">NC1722</strain>
    </source>
</reference>
<feature type="compositionally biased region" description="Basic residues" evidence="1">
    <location>
        <begin position="1"/>
        <end position="10"/>
    </location>
</feature>
<evidence type="ECO:0000313" key="3">
    <source>
        <dbReference type="Proteomes" id="UP001221898"/>
    </source>
</evidence>
<dbReference type="AlphaFoldDB" id="A0AAD7WTI2"/>
<feature type="region of interest" description="Disordered" evidence="1">
    <location>
        <begin position="1"/>
        <end position="28"/>
    </location>
</feature>